<gene>
    <name evidence="2" type="ORF">IFM89_030665</name>
</gene>
<dbReference type="GO" id="GO:0051762">
    <property type="term" value="P:sesquiterpene biosynthetic process"/>
    <property type="evidence" value="ECO:0007669"/>
    <property type="project" value="TreeGrafter"/>
</dbReference>
<evidence type="ECO:0000313" key="3">
    <source>
        <dbReference type="Proteomes" id="UP000631114"/>
    </source>
</evidence>
<sequence length="119" mass="13138">MFCLAPFWIFNLAAVNIDFEVFRDDLGVTGVVLRVFGLIWGRPEDPVRKRYNLRPNNHYYGSPPWPIVAGGFFIVGVALASASPSRLGMVNARGLAGFQKAMTVPTAITHSDGRVLCER</sequence>
<name>A0A835GZ29_9MAGN</name>
<dbReference type="EMBL" id="JADFTS010000009">
    <property type="protein sequence ID" value="KAF9590084.1"/>
    <property type="molecule type" value="Genomic_DNA"/>
</dbReference>
<reference evidence="2 3" key="1">
    <citation type="submission" date="2020-10" db="EMBL/GenBank/DDBJ databases">
        <title>The Coptis chinensis genome and diversification of protoberbering-type alkaloids.</title>
        <authorList>
            <person name="Wang B."/>
            <person name="Shu S."/>
            <person name="Song C."/>
            <person name="Liu Y."/>
        </authorList>
    </citation>
    <scope>NUCLEOTIDE SEQUENCE [LARGE SCALE GENOMIC DNA]</scope>
    <source>
        <strain evidence="2">HL-2020</strain>
        <tissue evidence="2">Leaf</tissue>
    </source>
</reference>
<dbReference type="PANTHER" id="PTHR31045:SF30">
    <property type="entry name" value="PLAC8 FAMILY PROTEIN"/>
    <property type="match status" value="1"/>
</dbReference>
<dbReference type="OrthoDB" id="6407410at2759"/>
<dbReference type="Proteomes" id="UP000631114">
    <property type="component" value="Unassembled WGS sequence"/>
</dbReference>
<evidence type="ECO:0000256" key="1">
    <source>
        <dbReference type="SAM" id="SignalP"/>
    </source>
</evidence>
<dbReference type="PANTHER" id="PTHR31045">
    <property type="entry name" value="PLAC8 FAMILY PROTEIN-RELATED"/>
    <property type="match status" value="1"/>
</dbReference>
<keyword evidence="1" id="KW-0732">Signal</keyword>
<dbReference type="AlphaFoldDB" id="A0A835GZ29"/>
<protein>
    <submittedName>
        <fullName evidence="2">Uncharacterized protein</fullName>
    </submittedName>
</protein>
<dbReference type="GO" id="GO:0009975">
    <property type="term" value="F:cyclase activity"/>
    <property type="evidence" value="ECO:0007669"/>
    <property type="project" value="TreeGrafter"/>
</dbReference>
<comment type="caution">
    <text evidence="2">The sequence shown here is derived from an EMBL/GenBank/DDBJ whole genome shotgun (WGS) entry which is preliminary data.</text>
</comment>
<feature type="chain" id="PRO_5032749390" evidence="1">
    <location>
        <begin position="18"/>
        <end position="119"/>
    </location>
</feature>
<feature type="signal peptide" evidence="1">
    <location>
        <begin position="1"/>
        <end position="17"/>
    </location>
</feature>
<evidence type="ECO:0000313" key="2">
    <source>
        <dbReference type="EMBL" id="KAF9590084.1"/>
    </source>
</evidence>
<proteinExistence type="predicted"/>
<accession>A0A835GZ29</accession>
<keyword evidence="3" id="KW-1185">Reference proteome</keyword>
<organism evidence="2 3">
    <name type="scientific">Coptis chinensis</name>
    <dbReference type="NCBI Taxonomy" id="261450"/>
    <lineage>
        <taxon>Eukaryota</taxon>
        <taxon>Viridiplantae</taxon>
        <taxon>Streptophyta</taxon>
        <taxon>Embryophyta</taxon>
        <taxon>Tracheophyta</taxon>
        <taxon>Spermatophyta</taxon>
        <taxon>Magnoliopsida</taxon>
        <taxon>Ranunculales</taxon>
        <taxon>Ranunculaceae</taxon>
        <taxon>Coptidoideae</taxon>
        <taxon>Coptis</taxon>
    </lineage>
</organism>